<dbReference type="EMBL" id="BAAABU010000011">
    <property type="protein sequence ID" value="GAA0242490.1"/>
    <property type="molecule type" value="Genomic_DNA"/>
</dbReference>
<evidence type="ECO:0008006" key="4">
    <source>
        <dbReference type="Google" id="ProtNLM"/>
    </source>
</evidence>
<comment type="caution">
    <text evidence="2">The sequence shown here is derived from an EMBL/GenBank/DDBJ whole genome shotgun (WGS) entry which is preliminary data.</text>
</comment>
<gene>
    <name evidence="2" type="ORF">GCM10010492_47140</name>
</gene>
<keyword evidence="1" id="KW-0812">Transmembrane</keyword>
<dbReference type="RefSeq" id="WP_343936030.1">
    <property type="nucleotide sequence ID" value="NZ_BAAABU010000011.1"/>
</dbReference>
<accession>A0ABP3DX49</accession>
<keyword evidence="3" id="KW-1185">Reference proteome</keyword>
<evidence type="ECO:0000313" key="3">
    <source>
        <dbReference type="Proteomes" id="UP001500416"/>
    </source>
</evidence>
<protein>
    <recommendedName>
        <fullName evidence="4">DUF1542 domain-containing protein</fullName>
    </recommendedName>
</protein>
<keyword evidence="1" id="KW-1133">Transmembrane helix</keyword>
<name>A0ABP3DX49_9PSEU</name>
<dbReference type="Proteomes" id="UP001500416">
    <property type="component" value="Unassembled WGS sequence"/>
</dbReference>
<proteinExistence type="predicted"/>
<keyword evidence="1" id="KW-0472">Membrane</keyword>
<organism evidence="2 3">
    <name type="scientific">Saccharothrix mutabilis subsp. mutabilis</name>
    <dbReference type="NCBI Taxonomy" id="66855"/>
    <lineage>
        <taxon>Bacteria</taxon>
        <taxon>Bacillati</taxon>
        <taxon>Actinomycetota</taxon>
        <taxon>Actinomycetes</taxon>
        <taxon>Pseudonocardiales</taxon>
        <taxon>Pseudonocardiaceae</taxon>
        <taxon>Saccharothrix</taxon>
    </lineage>
</organism>
<reference evidence="3" key="1">
    <citation type="journal article" date="2019" name="Int. J. Syst. Evol. Microbiol.">
        <title>The Global Catalogue of Microorganisms (GCM) 10K type strain sequencing project: providing services to taxonomists for standard genome sequencing and annotation.</title>
        <authorList>
            <consortium name="The Broad Institute Genomics Platform"/>
            <consortium name="The Broad Institute Genome Sequencing Center for Infectious Disease"/>
            <person name="Wu L."/>
            <person name="Ma J."/>
        </authorList>
    </citation>
    <scope>NUCLEOTIDE SEQUENCE [LARGE SCALE GENOMIC DNA]</scope>
    <source>
        <strain evidence="3">JCM 3380</strain>
    </source>
</reference>
<evidence type="ECO:0000256" key="1">
    <source>
        <dbReference type="SAM" id="Phobius"/>
    </source>
</evidence>
<feature type="transmembrane region" description="Helical" evidence="1">
    <location>
        <begin position="6"/>
        <end position="22"/>
    </location>
</feature>
<sequence>MDATVVVLVLIVLVVGGGWYLAKTRAAAKQRELEDAQAEARRWVERLGGQVMSLTGTDVASTQALADASERFTAAGSQMEQAKTLEQCRLVTQTAMEGLYYVRAARTAMGMDPGPELPDLTGQGRAGKVSEDRQVTVQGHNYAASPHPGAGTPHYYPGGMVAGRPVPQGWYSEPWWKPALVAGVWGVGTFLLFDAMFTGMAGVAMADAYSDGYADGMAADGGDAGGDAGGDMGGDFGGGMDFGGFDI</sequence>
<evidence type="ECO:0000313" key="2">
    <source>
        <dbReference type="EMBL" id="GAA0242490.1"/>
    </source>
</evidence>